<evidence type="ECO:0000313" key="4">
    <source>
        <dbReference type="Proteomes" id="UP000327148"/>
    </source>
</evidence>
<dbReference type="InterPro" id="IPR018306">
    <property type="entry name" value="Phage_T5_Orf172_DNA-bd"/>
</dbReference>
<feature type="coiled-coil region" evidence="1">
    <location>
        <begin position="21"/>
        <end position="73"/>
    </location>
</feature>
<evidence type="ECO:0000313" key="3">
    <source>
        <dbReference type="EMBL" id="KAA9302478.1"/>
    </source>
</evidence>
<comment type="caution">
    <text evidence="3">The sequence shown here is derived from an EMBL/GenBank/DDBJ whole genome shotgun (WGS) entry which is preliminary data.</text>
</comment>
<dbReference type="OrthoDB" id="9811665at2"/>
<dbReference type="Pfam" id="PF13455">
    <property type="entry name" value="MUG113"/>
    <property type="match status" value="1"/>
</dbReference>
<evidence type="ECO:0000256" key="1">
    <source>
        <dbReference type="SAM" id="Coils"/>
    </source>
</evidence>
<gene>
    <name evidence="3" type="ORF">F6I03_02430</name>
</gene>
<dbReference type="Proteomes" id="UP000327148">
    <property type="component" value="Unassembled WGS sequence"/>
</dbReference>
<dbReference type="AlphaFoldDB" id="A0A5N1GQJ3"/>
<name>A0A5N1GQJ3_9LACT</name>
<sequence>MDNRLVPKEYRKAYESDLEIQKSIEAKKKEFEKECSDNKNKAEEQLQSIKEQIEKLKNEKSSLIEENKLLNADTFYEFTSFDYTKEFTSSELKNEFEKIKLKEKELSKSIANRNKSDKKHNKQITRAFNAETDHQISNVTTKNIDTVRKRIVRSFEQLNKLYEIDSVSLPKEFLDIKLEKLELTYRYQVARMTEKELLKAKKEEIREQQRAEQELQAQKKKIEKDEKQFNNELSRLLKYMSQSSNDVETQIYADKIKELQVKIDELTAEKEKVSNLEATPKAGFVYIISNIGSFGENIFKIGMTRRLEPMDRINELSSASVPFPFDVHALIFSEDAPALENSLHQHFRDNEVNKVNHRKEFFKTDIESIKELVHKEYDQTATFIESPEAEQYYETLNIEKHS</sequence>
<dbReference type="InterPro" id="IPR025280">
    <property type="entry name" value="SNIPE"/>
</dbReference>
<evidence type="ECO:0000259" key="2">
    <source>
        <dbReference type="SMART" id="SM00974"/>
    </source>
</evidence>
<reference evidence="3 4" key="1">
    <citation type="submission" date="2019-09" db="EMBL/GenBank/DDBJ databases">
        <title>Draft genome sequence assemblies of isolates from the urinary tract.</title>
        <authorList>
            <person name="Mores C.R."/>
            <person name="Putonti C."/>
            <person name="Wolfe A.J."/>
        </authorList>
    </citation>
    <scope>NUCLEOTIDE SEQUENCE [LARGE SCALE GENOMIC DNA]</scope>
    <source>
        <strain evidence="3 4">UMB623</strain>
    </source>
</reference>
<dbReference type="Pfam" id="PF13250">
    <property type="entry name" value="SNIPE"/>
    <property type="match status" value="1"/>
</dbReference>
<keyword evidence="1" id="KW-0175">Coiled coil</keyword>
<feature type="domain" description="Bacteriophage T5 Orf172 DNA-binding" evidence="2">
    <location>
        <begin position="293"/>
        <end position="376"/>
    </location>
</feature>
<proteinExistence type="predicted"/>
<protein>
    <submittedName>
        <fullName evidence="3">DUF4041 domain-containing protein</fullName>
    </submittedName>
</protein>
<dbReference type="SMART" id="SM00974">
    <property type="entry name" value="T5orf172"/>
    <property type="match status" value="1"/>
</dbReference>
<accession>A0A5N1GQJ3</accession>
<feature type="coiled-coil region" evidence="1">
    <location>
        <begin position="191"/>
        <end position="276"/>
    </location>
</feature>
<dbReference type="EMBL" id="VYWO01000001">
    <property type="protein sequence ID" value="KAA9302478.1"/>
    <property type="molecule type" value="Genomic_DNA"/>
</dbReference>
<organism evidence="3 4">
    <name type="scientific">Aerococcus sanguinicola</name>
    <dbReference type="NCBI Taxonomy" id="119206"/>
    <lineage>
        <taxon>Bacteria</taxon>
        <taxon>Bacillati</taxon>
        <taxon>Bacillota</taxon>
        <taxon>Bacilli</taxon>
        <taxon>Lactobacillales</taxon>
        <taxon>Aerococcaceae</taxon>
        <taxon>Aerococcus</taxon>
    </lineage>
</organism>